<dbReference type="InParanoid" id="A0A2P5F5T1"/>
<organism evidence="1 2">
    <name type="scientific">Trema orientale</name>
    <name type="common">Charcoal tree</name>
    <name type="synonym">Celtis orientalis</name>
    <dbReference type="NCBI Taxonomy" id="63057"/>
    <lineage>
        <taxon>Eukaryota</taxon>
        <taxon>Viridiplantae</taxon>
        <taxon>Streptophyta</taxon>
        <taxon>Embryophyta</taxon>
        <taxon>Tracheophyta</taxon>
        <taxon>Spermatophyta</taxon>
        <taxon>Magnoliopsida</taxon>
        <taxon>eudicotyledons</taxon>
        <taxon>Gunneridae</taxon>
        <taxon>Pentapetalae</taxon>
        <taxon>rosids</taxon>
        <taxon>fabids</taxon>
        <taxon>Rosales</taxon>
        <taxon>Cannabaceae</taxon>
        <taxon>Trema</taxon>
    </lineage>
</organism>
<proteinExistence type="predicted"/>
<reference evidence="2" key="1">
    <citation type="submission" date="2016-06" db="EMBL/GenBank/DDBJ databases">
        <title>Parallel loss of symbiosis genes in relatives of nitrogen-fixing non-legume Parasponia.</title>
        <authorList>
            <person name="Van Velzen R."/>
            <person name="Holmer R."/>
            <person name="Bu F."/>
            <person name="Rutten L."/>
            <person name="Van Zeijl A."/>
            <person name="Liu W."/>
            <person name="Santuari L."/>
            <person name="Cao Q."/>
            <person name="Sharma T."/>
            <person name="Shen D."/>
            <person name="Roswanjaya Y."/>
            <person name="Wardhani T."/>
            <person name="Kalhor M.S."/>
            <person name="Jansen J."/>
            <person name="Van den Hoogen J."/>
            <person name="Gungor B."/>
            <person name="Hartog M."/>
            <person name="Hontelez J."/>
            <person name="Verver J."/>
            <person name="Yang W.-C."/>
            <person name="Schijlen E."/>
            <person name="Repin R."/>
            <person name="Schilthuizen M."/>
            <person name="Schranz E."/>
            <person name="Heidstra R."/>
            <person name="Miyata K."/>
            <person name="Fedorova E."/>
            <person name="Kohlen W."/>
            <person name="Bisseling T."/>
            <person name="Smit S."/>
            <person name="Geurts R."/>
        </authorList>
    </citation>
    <scope>NUCLEOTIDE SEQUENCE [LARGE SCALE GENOMIC DNA]</scope>
    <source>
        <strain evidence="2">cv. RG33-2</strain>
    </source>
</reference>
<gene>
    <name evidence="1" type="ORF">TorRG33x02_110470</name>
</gene>
<sequence>SNSKLSRFLNFTKLTQRRHYSRIANRIRRTSLFRHFIKQLTSIIHPIIFTQSLKKNIISKQIWFKPIFLHISIYRINHMKPVLAKQSIQNMIVNPHCWFTPEFAYPIKHLQGLLCRANSPVRINNSYKQFFGAANTFQLHLLQKVLNSIHMRFPAELLNHGLIC</sequence>
<dbReference type="AlphaFoldDB" id="A0A2P5F5T1"/>
<feature type="non-terminal residue" evidence="1">
    <location>
        <position position="1"/>
    </location>
</feature>
<dbReference type="OrthoDB" id="10326872at2759"/>
<dbReference type="EMBL" id="JXTC01000060">
    <property type="protein sequence ID" value="PON93141.1"/>
    <property type="molecule type" value="Genomic_DNA"/>
</dbReference>
<accession>A0A2P5F5T1</accession>
<dbReference type="Proteomes" id="UP000237000">
    <property type="component" value="Unassembled WGS sequence"/>
</dbReference>
<protein>
    <submittedName>
        <fullName evidence="1">Uncharacterized protein</fullName>
    </submittedName>
</protein>
<evidence type="ECO:0000313" key="1">
    <source>
        <dbReference type="EMBL" id="PON93141.1"/>
    </source>
</evidence>
<name>A0A2P5F5T1_TREOI</name>
<comment type="caution">
    <text evidence="1">The sequence shown here is derived from an EMBL/GenBank/DDBJ whole genome shotgun (WGS) entry which is preliminary data.</text>
</comment>
<evidence type="ECO:0000313" key="2">
    <source>
        <dbReference type="Proteomes" id="UP000237000"/>
    </source>
</evidence>
<keyword evidence="2" id="KW-1185">Reference proteome</keyword>